<feature type="binding site" evidence="22">
    <location>
        <begin position="35"/>
        <end position="36"/>
    </location>
    <ligand>
        <name>D-ribulose 5-phosphate</name>
        <dbReference type="ChEBI" id="CHEBI:58121"/>
    </ligand>
</feature>
<dbReference type="Gene3D" id="3.40.50.10990">
    <property type="entry name" value="GTP cyclohydrolase II"/>
    <property type="match status" value="1"/>
</dbReference>
<evidence type="ECO:0000256" key="14">
    <source>
        <dbReference type="ARBA" id="ARBA00022833"/>
    </source>
</evidence>
<feature type="binding site" evidence="22">
    <location>
        <position position="36"/>
    </location>
    <ligand>
        <name>Mg(2+)</name>
        <dbReference type="ChEBI" id="CHEBI:18420"/>
        <label>2</label>
    </ligand>
</feature>
<evidence type="ECO:0000256" key="5">
    <source>
        <dbReference type="ARBA" id="ARBA00004853"/>
    </source>
</evidence>
<name>A0A2U2ALX2_9GAMM</name>
<keyword evidence="13 24" id="KW-0378">Hydrolase</keyword>
<keyword evidence="15 22" id="KW-0460">Magnesium</keyword>
<dbReference type="AlphaFoldDB" id="A0A2U2ALX2"/>
<comment type="function">
    <text evidence="20">Catalyzes the conversion of GTP to 2,5-diamino-6-ribosylamino-4(3H)-pyrimidinone 5'-phosphate (DARP), formate and pyrophosphate.</text>
</comment>
<keyword evidence="25" id="KW-1185">Reference proteome</keyword>
<comment type="pathway">
    <text evidence="6 22">Cofactor biosynthesis; riboflavin biosynthesis; 2-hydroxy-3-oxobutyl phosphate from D-ribulose 5-phosphate: step 1/1.</text>
</comment>
<dbReference type="GO" id="GO:0005525">
    <property type="term" value="F:GTP binding"/>
    <property type="evidence" value="ECO:0007669"/>
    <property type="project" value="UniProtKB-KW"/>
</dbReference>
<evidence type="ECO:0000256" key="4">
    <source>
        <dbReference type="ARBA" id="ARBA00002284"/>
    </source>
</evidence>
<feature type="site" description="Essential for catalytic activity" evidence="22">
    <location>
        <position position="171"/>
    </location>
</feature>
<dbReference type="EMBL" id="QEWR01000002">
    <property type="protein sequence ID" value="PWD84222.1"/>
    <property type="molecule type" value="Genomic_DNA"/>
</dbReference>
<dbReference type="UniPathway" id="UPA00275">
    <property type="reaction ID" value="UER00399"/>
</dbReference>
<evidence type="ECO:0000256" key="20">
    <source>
        <dbReference type="ARBA" id="ARBA00043932"/>
    </source>
</evidence>
<comment type="similarity">
    <text evidence="7">In the N-terminal section; belongs to the DHBP synthase family.</text>
</comment>
<dbReference type="SUPFAM" id="SSF55821">
    <property type="entry name" value="YrdC/RibB"/>
    <property type="match status" value="1"/>
</dbReference>
<evidence type="ECO:0000256" key="16">
    <source>
        <dbReference type="ARBA" id="ARBA00023134"/>
    </source>
</evidence>
<comment type="similarity">
    <text evidence="8">In the C-terminal section; belongs to the GTP cyclohydrolase II family.</text>
</comment>
<keyword evidence="14" id="KW-0862">Zinc</keyword>
<evidence type="ECO:0000313" key="25">
    <source>
        <dbReference type="Proteomes" id="UP000244948"/>
    </source>
</evidence>
<dbReference type="Gene3D" id="3.90.870.10">
    <property type="entry name" value="DHBP synthase"/>
    <property type="match status" value="1"/>
</dbReference>
<dbReference type="NCBIfam" id="NF001591">
    <property type="entry name" value="PRK00393.1"/>
    <property type="match status" value="1"/>
</dbReference>
<keyword evidence="17 22" id="KW-0464">Manganese</keyword>
<keyword evidence="19" id="KW-0511">Multifunctional enzyme</keyword>
<dbReference type="GO" id="GO:0003935">
    <property type="term" value="F:GTP cyclohydrolase II activity"/>
    <property type="evidence" value="ECO:0007669"/>
    <property type="project" value="UniProtKB-EC"/>
</dbReference>
<evidence type="ECO:0000256" key="3">
    <source>
        <dbReference type="ARBA" id="ARBA00001947"/>
    </source>
</evidence>
<dbReference type="GO" id="GO:0030145">
    <property type="term" value="F:manganese ion binding"/>
    <property type="evidence" value="ECO:0007669"/>
    <property type="project" value="UniProtKB-UniRule"/>
</dbReference>
<feature type="binding site" evidence="22">
    <location>
        <position position="150"/>
    </location>
    <ligand>
        <name>Mg(2+)</name>
        <dbReference type="ChEBI" id="CHEBI:18420"/>
        <label>2</label>
    </ligand>
</feature>
<dbReference type="InterPro" id="IPR017945">
    <property type="entry name" value="DHBP_synth_RibB-like_a/b_dom"/>
</dbReference>
<feature type="binding site" evidence="22">
    <location>
        <position position="36"/>
    </location>
    <ligand>
        <name>Mg(2+)</name>
        <dbReference type="ChEBI" id="CHEBI:18420"/>
        <label>1</label>
    </ligand>
</feature>
<dbReference type="CDD" id="cd00641">
    <property type="entry name" value="GTP_cyclohydro2"/>
    <property type="match status" value="1"/>
</dbReference>
<proteinExistence type="inferred from homology"/>
<dbReference type="Pfam" id="PF00925">
    <property type="entry name" value="GTP_cyclohydro2"/>
    <property type="match status" value="1"/>
</dbReference>
<reference evidence="24 25" key="1">
    <citation type="journal article" date="2018" name="Genome Announc.">
        <title>Ignatzschineria cameli sp. nov., isolated from necrotic foot tissue of dromedaries (Camelus dromedarius) and associated maggots (Wohlfahrtia species) in Dubai.</title>
        <authorList>
            <person name="Tsang C.C."/>
            <person name="Tang J.Y."/>
            <person name="Fong J.Y."/>
            <person name="Kinne J."/>
            <person name="Lee H.H."/>
            <person name="Joseph M."/>
            <person name="Jose S."/>
            <person name="Schuster R.K."/>
            <person name="Tang Y."/>
            <person name="Sivakumar S."/>
            <person name="Chen J.H."/>
            <person name="Teng J.L."/>
            <person name="Lau S.K."/>
            <person name="Wernery U."/>
            <person name="Woo P.C."/>
        </authorList>
    </citation>
    <scope>NUCLEOTIDE SEQUENCE [LARGE SCALE GENOMIC DNA]</scope>
    <source>
        <strain evidence="24 25">KCTC 22643</strain>
    </source>
</reference>
<evidence type="ECO:0000256" key="10">
    <source>
        <dbReference type="ARBA" id="ARBA00022619"/>
    </source>
</evidence>
<dbReference type="HAMAP" id="MF_00180">
    <property type="entry name" value="RibB"/>
    <property type="match status" value="1"/>
</dbReference>
<sequence>MATIFQEVGSVAKVREAIEFMKKGGMIIVTDDASRENEGDLIMPAETVTPEDTNFMIRHAGGLICAPISQAYADRLALTPMVVDNRDPYKTAFTVSIDLATTHTGISAFERTETLNALADESKTGADFNRPGHIFPLIAKAGGVLERRGHTEAAVDIVTLAGFKPAAVICEILKEDGEMARESDLIPYAKEHGLPIISIQDIVNYRLMLEDESLLMPLSEATLPTEYGTFKIYSFPNKNGGEPHMALCSAVLEHQTEKTHQEATVRIHSECLTGDVFSSLKCDCHAQLAFGLEETAKAENGILLYLRQEGRGIGIVEKLKAYKLQEEGYDTIAANQLLGHGADERTYDEAAAILKFFGVKKVNLLTNNPDKIAALKTAGIEVKEGGTPRFETAENSDYLDVKRDHMGHKGLTRQLR</sequence>
<evidence type="ECO:0000256" key="11">
    <source>
        <dbReference type="ARBA" id="ARBA00022723"/>
    </source>
</evidence>
<evidence type="ECO:0000256" key="19">
    <source>
        <dbReference type="ARBA" id="ARBA00023268"/>
    </source>
</evidence>
<comment type="cofactor">
    <cofactor evidence="2">
        <name>Mn(2+)</name>
        <dbReference type="ChEBI" id="CHEBI:29035"/>
    </cofactor>
</comment>
<dbReference type="PANTHER" id="PTHR21327">
    <property type="entry name" value="GTP CYCLOHYDROLASE II-RELATED"/>
    <property type="match status" value="1"/>
</dbReference>
<evidence type="ECO:0000256" key="2">
    <source>
        <dbReference type="ARBA" id="ARBA00001936"/>
    </source>
</evidence>
<keyword evidence="18 22" id="KW-0456">Lyase</keyword>
<comment type="catalytic activity">
    <reaction evidence="21">
        <text>GTP + 4 H2O = 2,5-diamino-6-hydroxy-4-(5-phosphoribosylamino)-pyrimidine + formate + 2 phosphate + 3 H(+)</text>
        <dbReference type="Rhea" id="RHEA:23704"/>
        <dbReference type="ChEBI" id="CHEBI:15377"/>
        <dbReference type="ChEBI" id="CHEBI:15378"/>
        <dbReference type="ChEBI" id="CHEBI:15740"/>
        <dbReference type="ChEBI" id="CHEBI:37565"/>
        <dbReference type="ChEBI" id="CHEBI:43474"/>
        <dbReference type="ChEBI" id="CHEBI:58614"/>
        <dbReference type="EC" id="3.5.4.25"/>
    </reaction>
</comment>
<evidence type="ECO:0000256" key="8">
    <source>
        <dbReference type="ARBA" id="ARBA00008976"/>
    </source>
</evidence>
<comment type="pathway">
    <text evidence="5">Cofactor biosynthesis; riboflavin biosynthesis; 5-amino-6-(D-ribitylamino)uracil from GTP: step 1/4.</text>
</comment>
<dbReference type="FunFam" id="3.40.50.10990:FF:000001">
    <property type="entry name" value="Riboflavin biosynthesis protein RibBA"/>
    <property type="match status" value="1"/>
</dbReference>
<comment type="catalytic activity">
    <reaction evidence="1 22">
        <text>D-ribulose 5-phosphate = (2S)-2-hydroxy-3-oxobutyl phosphate + formate + H(+)</text>
        <dbReference type="Rhea" id="RHEA:18457"/>
        <dbReference type="ChEBI" id="CHEBI:15378"/>
        <dbReference type="ChEBI" id="CHEBI:15740"/>
        <dbReference type="ChEBI" id="CHEBI:58121"/>
        <dbReference type="ChEBI" id="CHEBI:58830"/>
        <dbReference type="EC" id="4.1.99.12"/>
    </reaction>
</comment>
<evidence type="ECO:0000256" key="17">
    <source>
        <dbReference type="ARBA" id="ARBA00023211"/>
    </source>
</evidence>
<dbReference type="Proteomes" id="UP000244948">
    <property type="component" value="Unassembled WGS sequence"/>
</dbReference>
<evidence type="ECO:0000256" key="15">
    <source>
        <dbReference type="ARBA" id="ARBA00022842"/>
    </source>
</evidence>
<feature type="binding site" evidence="22">
    <location>
        <begin position="147"/>
        <end position="151"/>
    </location>
    <ligand>
        <name>D-ribulose 5-phosphate</name>
        <dbReference type="ChEBI" id="CHEBI:58121"/>
    </ligand>
</feature>
<dbReference type="InterPro" id="IPR000926">
    <property type="entry name" value="RibA"/>
</dbReference>
<evidence type="ECO:0000256" key="12">
    <source>
        <dbReference type="ARBA" id="ARBA00022741"/>
    </source>
</evidence>
<dbReference type="InterPro" id="IPR036144">
    <property type="entry name" value="RibA-like_sf"/>
</dbReference>
<evidence type="ECO:0000256" key="9">
    <source>
        <dbReference type="ARBA" id="ARBA00018836"/>
    </source>
</evidence>
<dbReference type="InterPro" id="IPR032677">
    <property type="entry name" value="GTP_cyclohydro_II"/>
</dbReference>
<evidence type="ECO:0000256" key="18">
    <source>
        <dbReference type="ARBA" id="ARBA00023239"/>
    </source>
</evidence>
<comment type="caution">
    <text evidence="24">The sequence shown here is derived from an EMBL/GenBank/DDBJ whole genome shotgun (WGS) entry which is preliminary data.</text>
</comment>
<dbReference type="NCBIfam" id="TIGR00505">
    <property type="entry name" value="ribA"/>
    <property type="match status" value="1"/>
</dbReference>
<evidence type="ECO:0000259" key="23">
    <source>
        <dbReference type="Pfam" id="PF00925"/>
    </source>
</evidence>
<comment type="subunit">
    <text evidence="22">Homodimer.</text>
</comment>
<dbReference type="InterPro" id="IPR000422">
    <property type="entry name" value="DHBP_synthase_RibB"/>
</dbReference>
<evidence type="ECO:0000256" key="13">
    <source>
        <dbReference type="ARBA" id="ARBA00022801"/>
    </source>
</evidence>
<evidence type="ECO:0000256" key="7">
    <source>
        <dbReference type="ARBA" id="ARBA00005520"/>
    </source>
</evidence>
<organism evidence="24 25">
    <name type="scientific">Ignatzschineria indica</name>
    <dbReference type="NCBI Taxonomy" id="472583"/>
    <lineage>
        <taxon>Bacteria</taxon>
        <taxon>Pseudomonadati</taxon>
        <taxon>Pseudomonadota</taxon>
        <taxon>Gammaproteobacteria</taxon>
        <taxon>Cardiobacteriales</taxon>
        <taxon>Ignatzschineriaceae</taxon>
        <taxon>Ignatzschineria</taxon>
    </lineage>
</organism>
<dbReference type="GO" id="GO:0000287">
    <property type="term" value="F:magnesium ion binding"/>
    <property type="evidence" value="ECO:0007669"/>
    <property type="project" value="UniProtKB-UniRule"/>
</dbReference>
<dbReference type="PANTHER" id="PTHR21327:SF18">
    <property type="entry name" value="3,4-DIHYDROXY-2-BUTANONE 4-PHOSPHATE SYNTHASE"/>
    <property type="match status" value="1"/>
</dbReference>
<keyword evidence="11 22" id="KW-0479">Metal-binding</keyword>
<dbReference type="RefSeq" id="WP_109235425.1">
    <property type="nucleotide sequence ID" value="NZ_BMXZ01000001.1"/>
</dbReference>
<evidence type="ECO:0000256" key="6">
    <source>
        <dbReference type="ARBA" id="ARBA00004904"/>
    </source>
</evidence>
<dbReference type="GO" id="GO:0008686">
    <property type="term" value="F:3,4-dihydroxy-2-butanone-4-phosphate synthase activity"/>
    <property type="evidence" value="ECO:0007669"/>
    <property type="project" value="UniProtKB-UniRule"/>
</dbReference>
<dbReference type="GO" id="GO:0005829">
    <property type="term" value="C:cytosol"/>
    <property type="evidence" value="ECO:0007669"/>
    <property type="project" value="TreeGrafter"/>
</dbReference>
<dbReference type="Pfam" id="PF00926">
    <property type="entry name" value="DHBP_synthase"/>
    <property type="match status" value="1"/>
</dbReference>
<keyword evidence="12" id="KW-0547">Nucleotide-binding</keyword>
<feature type="site" description="Essential for catalytic activity" evidence="22">
    <location>
        <position position="133"/>
    </location>
</feature>
<evidence type="ECO:0000256" key="22">
    <source>
        <dbReference type="HAMAP-Rule" id="MF_00180"/>
    </source>
</evidence>
<keyword evidence="10 22" id="KW-0686">Riboflavin biosynthesis</keyword>
<keyword evidence="16" id="KW-0342">GTP-binding</keyword>
<feature type="binding site" evidence="22">
    <location>
        <position position="40"/>
    </location>
    <ligand>
        <name>D-ribulose 5-phosphate</name>
        <dbReference type="ChEBI" id="CHEBI:58121"/>
    </ligand>
</feature>
<gene>
    <name evidence="22" type="primary">ribB</name>
    <name evidence="24" type="ORF">DC082_01365</name>
</gene>
<dbReference type="EC" id="4.1.99.12" evidence="22"/>
<comment type="function">
    <text evidence="4 22">Catalyzes the conversion of D-ribulose 5-phosphate to formate and 3,4-dihydroxy-2-butanone 4-phosphate.</text>
</comment>
<evidence type="ECO:0000256" key="1">
    <source>
        <dbReference type="ARBA" id="ARBA00000141"/>
    </source>
</evidence>
<protein>
    <recommendedName>
        <fullName evidence="9 22">3,4-dihydroxy-2-butanone 4-phosphate synthase</fullName>
        <shortName evidence="22">DHBP synthase</shortName>
        <ecNumber evidence="22">4.1.99.12</ecNumber>
    </recommendedName>
</protein>
<dbReference type="SUPFAM" id="SSF142695">
    <property type="entry name" value="RibA-like"/>
    <property type="match status" value="1"/>
</dbReference>
<dbReference type="PIRSF" id="PIRSF001259">
    <property type="entry name" value="RibA"/>
    <property type="match status" value="1"/>
</dbReference>
<dbReference type="NCBIfam" id="TIGR00506">
    <property type="entry name" value="ribB"/>
    <property type="match status" value="1"/>
</dbReference>
<evidence type="ECO:0000256" key="21">
    <source>
        <dbReference type="ARBA" id="ARBA00049295"/>
    </source>
</evidence>
<dbReference type="FunFam" id="3.90.870.10:FF:000001">
    <property type="entry name" value="Riboflavin biosynthesis protein RibBA"/>
    <property type="match status" value="1"/>
</dbReference>
<feature type="domain" description="GTP cyclohydrolase II" evidence="23">
    <location>
        <begin position="220"/>
        <end position="384"/>
    </location>
</feature>
<evidence type="ECO:0000313" key="24">
    <source>
        <dbReference type="EMBL" id="PWD84222.1"/>
    </source>
</evidence>
<accession>A0A2U2ALX2</accession>
<comment type="cofactor">
    <cofactor evidence="22">
        <name>Mg(2+)</name>
        <dbReference type="ChEBI" id="CHEBI:18420"/>
    </cofactor>
    <cofactor evidence="22">
        <name>Mn(2+)</name>
        <dbReference type="ChEBI" id="CHEBI:29035"/>
    </cofactor>
    <text evidence="22">Binds 2 divalent metal cations per subunit. Magnesium or manganese.</text>
</comment>
<comment type="cofactor">
    <cofactor evidence="3">
        <name>Zn(2+)</name>
        <dbReference type="ChEBI" id="CHEBI:29105"/>
    </cofactor>
</comment>
<comment type="similarity">
    <text evidence="22">Belongs to the DHBP synthase family.</text>
</comment>
<dbReference type="GO" id="GO:0009231">
    <property type="term" value="P:riboflavin biosynthetic process"/>
    <property type="evidence" value="ECO:0007669"/>
    <property type="project" value="UniProtKB-UniRule"/>
</dbReference>